<evidence type="ECO:0000256" key="1">
    <source>
        <dbReference type="SAM" id="SignalP"/>
    </source>
</evidence>
<dbReference type="RefSeq" id="WP_353979194.1">
    <property type="nucleotide sequence ID" value="NZ_CP159578.1"/>
</dbReference>
<feature type="chain" id="PRO_5044494241" description="Lipoprotein" evidence="1">
    <location>
        <begin position="28"/>
        <end position="218"/>
    </location>
</feature>
<name>A0AB74U2E5_9GAMM</name>
<keyword evidence="1" id="KW-0732">Signal</keyword>
<proteinExistence type="predicted"/>
<dbReference type="EMBL" id="CP159578">
    <property type="protein sequence ID" value="XCJ78174.1"/>
    <property type="molecule type" value="Genomic_DNA"/>
</dbReference>
<accession>A0AB74U2E5</accession>
<feature type="signal peptide" evidence="1">
    <location>
        <begin position="1"/>
        <end position="27"/>
    </location>
</feature>
<dbReference type="AlphaFoldDB" id="A0AB74U2E5"/>
<gene>
    <name evidence="2" type="ORF">ABV408_12045</name>
</gene>
<evidence type="ECO:0000313" key="2">
    <source>
        <dbReference type="EMBL" id="XCJ78174.1"/>
    </source>
</evidence>
<reference evidence="2" key="1">
    <citation type="submission" date="2024-06" db="EMBL/GenBank/DDBJ databases">
        <title>Complete genome of Salinicola endophyticus HNIBRBA4755.</title>
        <authorList>
            <person name="Shin S.Y."/>
            <person name="Kang H."/>
            <person name="Song J."/>
        </authorList>
    </citation>
    <scope>NUCLEOTIDE SEQUENCE</scope>
    <source>
        <strain evidence="2">HNIBRBA4755</strain>
    </source>
</reference>
<sequence length="218" mass="23204">MIQLSRSLRKRSPVRIAAILATTGVAAALLAGCQPQPQDAAGSGEAQRTFHSAEAGVTLAYPATLERVDGNTGTPAVRGYFDNGSWQLDASAPGKTLITLALPGSNAITTGLWRLGISRDPVAVRQCQRLPANAQRQPGPSTLGGHDATLFTQSDAGMNHFREVESYRRVIAATCYAVDLIVEGSNGEVYDPPRQAPFSRDAAWQALREVNAGLHLDR</sequence>
<organism evidence="2">
    <name type="scientific">Salinicola endophyticus</name>
    <dbReference type="NCBI Taxonomy" id="1949083"/>
    <lineage>
        <taxon>Bacteria</taxon>
        <taxon>Pseudomonadati</taxon>
        <taxon>Pseudomonadota</taxon>
        <taxon>Gammaproteobacteria</taxon>
        <taxon>Oceanospirillales</taxon>
        <taxon>Halomonadaceae</taxon>
        <taxon>Salinicola</taxon>
    </lineage>
</organism>
<dbReference type="PROSITE" id="PS51257">
    <property type="entry name" value="PROKAR_LIPOPROTEIN"/>
    <property type="match status" value="1"/>
</dbReference>
<evidence type="ECO:0008006" key="3">
    <source>
        <dbReference type="Google" id="ProtNLM"/>
    </source>
</evidence>
<protein>
    <recommendedName>
        <fullName evidence="3">Lipoprotein</fullName>
    </recommendedName>
</protein>